<organism evidence="2 3">
    <name type="scientific">Cupriavidus metallidurans</name>
    <dbReference type="NCBI Taxonomy" id="119219"/>
    <lineage>
        <taxon>Bacteria</taxon>
        <taxon>Pseudomonadati</taxon>
        <taxon>Pseudomonadota</taxon>
        <taxon>Betaproteobacteria</taxon>
        <taxon>Burkholderiales</taxon>
        <taxon>Burkholderiaceae</taxon>
        <taxon>Cupriavidus</taxon>
    </lineage>
</organism>
<dbReference type="Gene3D" id="3.90.320.10">
    <property type="match status" value="1"/>
</dbReference>
<dbReference type="InterPro" id="IPR011335">
    <property type="entry name" value="Restrct_endonuc-II-like"/>
</dbReference>
<reference evidence="2 3" key="1">
    <citation type="submission" date="2019-03" db="EMBL/GenBank/DDBJ databases">
        <title>Comparative insights into the high quality Complete genome sequence of highly metal resistant Cupriavidus metallidurans strain BS1 isolated from a gold-copper mine.</title>
        <authorList>
            <person name="Mazhar H.S."/>
            <person name="Rensing C."/>
        </authorList>
    </citation>
    <scope>NUCLEOTIDE SEQUENCE [LARGE SCALE GENOMIC DNA]</scope>
    <source>
        <strain evidence="2 3">BS1</strain>
    </source>
</reference>
<evidence type="ECO:0000256" key="1">
    <source>
        <dbReference type="SAM" id="MobiDB-lite"/>
    </source>
</evidence>
<proteinExistence type="predicted"/>
<protein>
    <submittedName>
        <fullName evidence="2">Uncharacterized protein</fullName>
    </submittedName>
</protein>
<feature type="compositionally biased region" description="Low complexity" evidence="1">
    <location>
        <begin position="497"/>
        <end position="509"/>
    </location>
</feature>
<evidence type="ECO:0000313" key="2">
    <source>
        <dbReference type="EMBL" id="QBP09345.1"/>
    </source>
</evidence>
<dbReference type="EMBL" id="CP037900">
    <property type="protein sequence ID" value="QBP09345.1"/>
    <property type="molecule type" value="Genomic_DNA"/>
</dbReference>
<dbReference type="AlphaFoldDB" id="A0A482IJ49"/>
<accession>A0A482IJ49</accession>
<dbReference type="SUPFAM" id="SSF52980">
    <property type="entry name" value="Restriction endonuclease-like"/>
    <property type="match status" value="1"/>
</dbReference>
<feature type="compositionally biased region" description="Basic and acidic residues" evidence="1">
    <location>
        <begin position="441"/>
        <end position="477"/>
    </location>
</feature>
<dbReference type="RefSeq" id="WP_111733289.1">
    <property type="nucleotide sequence ID" value="NZ_CP037900.1"/>
</dbReference>
<dbReference type="Proteomes" id="UP000253772">
    <property type="component" value="Chromosome c1"/>
</dbReference>
<feature type="region of interest" description="Disordered" evidence="1">
    <location>
        <begin position="441"/>
        <end position="517"/>
    </location>
</feature>
<sequence>MNIVNLVQGTQEWLAHRANFFNASDAPAMMGVSPYKTRSDLLKEYATGIRPEPSPMQQDLYDEGHRCEALYRTIAESIIGDELYPVVGTEGKLSASFDGLTMSEDDAYEHKLLNEDLRKAFDDINTVAPEHRDAQAGRLLPMLYQVQMEQQSMIGKCKRVLFGASRWSRAGEMEEERHCFYYPNPDLAAKIEAGWEQFAKDLAAYEAPVVEVKPEGRTPETLPALRIEVRGQVTASNLHAFREHAVEVFGGINRDLQTDQDFADAEKTVKWCGEVEARLDAAKQHAQSQMETVDEIFRTIDDIKEIARRTRLDLGKIVDQRKVEIKEGIIRGGRNAYAAHVQSLKAETGGAWVELGMPDFAGAAKGKRSVSSIQDAVDTMLANAKIEADASAKRIRANVVFLDRVIEGYEFLFADRVGLATKQIEDLRLVVSSRIDKHKADELRKEEEQRERIRREEQAKLEHEAAEKRAAEEKAARVAEQAAAPAPAPAPAPTPAARPATVARQAPARRPAPPTRPTDAEIIAALVSHFEATEVQVVGWLCEMDFSVA</sequence>
<evidence type="ECO:0000313" key="3">
    <source>
        <dbReference type="Proteomes" id="UP000253772"/>
    </source>
</evidence>
<dbReference type="InterPro" id="IPR016889">
    <property type="entry name" value="UCP028503"/>
</dbReference>
<dbReference type="OrthoDB" id="9135654at2"/>
<gene>
    <name evidence="2" type="ORF">DDF84_006020</name>
</gene>
<name>A0A482IJ49_9BURK</name>
<feature type="compositionally biased region" description="Pro residues" evidence="1">
    <location>
        <begin position="486"/>
        <end position="496"/>
    </location>
</feature>
<dbReference type="PIRSF" id="PIRSF028503">
    <property type="entry name" value="UCP028503"/>
    <property type="match status" value="1"/>
</dbReference>
<dbReference type="InterPro" id="IPR011604">
    <property type="entry name" value="PDDEXK-like_dom_sf"/>
</dbReference>